<evidence type="ECO:0000256" key="1">
    <source>
        <dbReference type="SAM" id="MobiDB-lite"/>
    </source>
</evidence>
<name>A0A7R7JG07_9MYCO</name>
<feature type="region of interest" description="Disordered" evidence="1">
    <location>
        <begin position="141"/>
        <end position="230"/>
    </location>
</feature>
<keyword evidence="3" id="KW-1185">Reference proteome</keyword>
<proteinExistence type="predicted"/>
<dbReference type="AlphaFoldDB" id="A0A7R7JG07"/>
<organism evidence="2 3">
    <name type="scientific">Mycobacterium heckeshornense</name>
    <dbReference type="NCBI Taxonomy" id="110505"/>
    <lineage>
        <taxon>Bacteria</taxon>
        <taxon>Bacillati</taxon>
        <taxon>Actinomycetota</taxon>
        <taxon>Actinomycetes</taxon>
        <taxon>Mycobacteriales</taxon>
        <taxon>Mycobacteriaceae</taxon>
        <taxon>Mycobacterium</taxon>
    </lineage>
</organism>
<evidence type="ECO:0000313" key="3">
    <source>
        <dbReference type="Proteomes" id="UP000595446"/>
    </source>
</evidence>
<reference evidence="2 3" key="1">
    <citation type="submission" date="2020-12" db="EMBL/GenBank/DDBJ databases">
        <title>Complete genome sequence of Mycobacterium heckeshornense JCM 15655T, closely related to a pathogenic non-tuberculous mycobacterial species Mycobacterium xenopi.</title>
        <authorList>
            <person name="Yoshida M."/>
            <person name="Fukano H."/>
            <person name="Asakura T."/>
            <person name="Suzuki M."/>
            <person name="Hoshino Y."/>
        </authorList>
    </citation>
    <scope>NUCLEOTIDE SEQUENCE [LARGE SCALE GENOMIC DNA]</scope>
    <source>
        <strain evidence="2 3">JCM 15655</strain>
    </source>
</reference>
<evidence type="ECO:0000313" key="2">
    <source>
        <dbReference type="EMBL" id="BCO34370.1"/>
    </source>
</evidence>
<sequence length="294" mass="31633">MTIAGLSHRALGPGSSGGVFGGYQTQMSAHATTGQPRPVANLTGKPERSLGSDPAHTAQTADNRRELAVGGHRGDRLIEAVAPVQTRQQRIKGAVIDQLQRPCCRNAARATKAHAVATRHSRRSRRSLGAKAVSIIDAGHSSSLHGNLRAPGPDRGLPPGPPWAPLLPRSGPGAVTWQNAGHHGHQFSPDPQPGEPASKARPPRSRCLQPQRSGQPEPGRAGLIRRRNWLRQSPNPFQDVLVIRRQPALKHLPGFPVQPARHHRPCVHIQTNTRALTIHWAPHIYGSTGQDPSP</sequence>
<dbReference type="Proteomes" id="UP000595446">
    <property type="component" value="Chromosome"/>
</dbReference>
<feature type="region of interest" description="Disordered" evidence="1">
    <location>
        <begin position="29"/>
        <end position="63"/>
    </location>
</feature>
<gene>
    <name evidence="2" type="ORF">MHEC_08030</name>
</gene>
<protein>
    <submittedName>
        <fullName evidence="2">Uncharacterized protein</fullName>
    </submittedName>
</protein>
<dbReference type="EMBL" id="AP024237">
    <property type="protein sequence ID" value="BCO34370.1"/>
    <property type="molecule type" value="Genomic_DNA"/>
</dbReference>
<feature type="compositionally biased region" description="Pro residues" evidence="1">
    <location>
        <begin position="156"/>
        <end position="165"/>
    </location>
</feature>
<accession>A0A7R7JG07</accession>